<evidence type="ECO:0000313" key="4">
    <source>
        <dbReference type="Proteomes" id="UP000461276"/>
    </source>
</evidence>
<dbReference type="Pfam" id="PF02368">
    <property type="entry name" value="Big_2"/>
    <property type="match status" value="6"/>
</dbReference>
<dbReference type="PANTHER" id="PTHR23019:SF0">
    <property type="entry name" value="NUCLEAR PORE MEMBRANE GLYCOPROTEIN 210"/>
    <property type="match status" value="1"/>
</dbReference>
<feature type="domain" description="BIG2" evidence="2">
    <location>
        <begin position="1319"/>
        <end position="1395"/>
    </location>
</feature>
<dbReference type="InterPro" id="IPR008964">
    <property type="entry name" value="Invasin/intimin_cell_adhesion"/>
</dbReference>
<organism evidence="3 4">
    <name type="scientific">Parabacteroides distasonis</name>
    <dbReference type="NCBI Taxonomy" id="823"/>
    <lineage>
        <taxon>Bacteria</taxon>
        <taxon>Pseudomonadati</taxon>
        <taxon>Bacteroidota</taxon>
        <taxon>Bacteroidia</taxon>
        <taxon>Bacteroidales</taxon>
        <taxon>Tannerellaceae</taxon>
        <taxon>Parabacteroides</taxon>
    </lineage>
</organism>
<feature type="domain" description="BIG2" evidence="2">
    <location>
        <begin position="699"/>
        <end position="783"/>
    </location>
</feature>
<evidence type="ECO:0000313" key="3">
    <source>
        <dbReference type="EMBL" id="MRY92763.1"/>
    </source>
</evidence>
<dbReference type="Gene3D" id="2.130.10.10">
    <property type="entry name" value="YVTN repeat-like/Quinoprotein amine dehydrogenase"/>
    <property type="match status" value="1"/>
</dbReference>
<dbReference type="InterPro" id="IPR015943">
    <property type="entry name" value="WD40/YVTN_repeat-like_dom_sf"/>
</dbReference>
<proteinExistence type="predicted"/>
<evidence type="ECO:0000259" key="2">
    <source>
        <dbReference type="SMART" id="SM00635"/>
    </source>
</evidence>
<name>A0A7K0GS62_PARDI</name>
<feature type="signal peptide" evidence="1">
    <location>
        <begin position="1"/>
        <end position="20"/>
    </location>
</feature>
<dbReference type="SUPFAM" id="SSF63825">
    <property type="entry name" value="YWTD domain"/>
    <property type="match status" value="1"/>
</dbReference>
<feature type="domain" description="BIG2" evidence="2">
    <location>
        <begin position="1404"/>
        <end position="1481"/>
    </location>
</feature>
<feature type="domain" description="BIG2" evidence="2">
    <location>
        <begin position="919"/>
        <end position="1001"/>
    </location>
</feature>
<dbReference type="Proteomes" id="UP000461276">
    <property type="component" value="Unassembled WGS sequence"/>
</dbReference>
<dbReference type="RefSeq" id="WP_154394974.1">
    <property type="nucleotide sequence ID" value="NZ_CP103079.1"/>
</dbReference>
<dbReference type="Gene3D" id="2.60.40.1080">
    <property type="match status" value="7"/>
</dbReference>
<dbReference type="InterPro" id="IPR003343">
    <property type="entry name" value="Big_2"/>
</dbReference>
<dbReference type="SMART" id="SM00635">
    <property type="entry name" value="BID_2"/>
    <property type="match status" value="7"/>
</dbReference>
<gene>
    <name evidence="3" type="ORF">GKD67_05910</name>
</gene>
<comment type="caution">
    <text evidence="3">The sequence shown here is derived from an EMBL/GenBank/DDBJ whole genome shotgun (WGS) entry which is preliminary data.</text>
</comment>
<dbReference type="InterPro" id="IPR031815">
    <property type="entry name" value="DUF5074"/>
</dbReference>
<keyword evidence="1" id="KW-0732">Signal</keyword>
<dbReference type="Pfam" id="PF16819">
    <property type="entry name" value="DUF5074"/>
    <property type="match status" value="1"/>
</dbReference>
<feature type="domain" description="BIG2" evidence="2">
    <location>
        <begin position="604"/>
        <end position="685"/>
    </location>
</feature>
<sequence>MKRKNLITLLAFVPLFSVWGQSSLNPVEKEKLKLPELPQTVLRAASQANEQVDYTKGTFIVNEDWYGHQNSTVNFLSDDGKWTLRAFQKENPAHELGCTSQFGTIYGGKFYIVSKQEKDPGATVTGSRLAVIDAKTMKVLKEFTKIGDSDGRSFLGVDEHTGYIGTSNGIFLYDIDKMEIGEKISGTENTSGSLYSAQIGTMIRVGDRVFAVHQKNGLLVIDAKTHTLETTILKPEEHEGHGLGSIVLSKDGTIWASPTVELTGTGASLPLIWKVDPTTLTVQQVDIPTASGIEEIPNSWYAWTADGFCASTKENKIYWKGQGTGSWFTGYKIFCYDIDKNEFYKVFDFGKVEGEWRLYGTGFRIDPVSDDMYCFWYHEFLNPEHELAVVATDGRGEKNGTIKGRYPYDITNYWFPALPVFPDNEAPAIQSGAPKEVVLDAKQTQVNIPLEEVVKDDDNMTAAITLTTNMSEAHQKLITVAIQNCHLVIQPIEASVTTATTIPVHLKFNSNGKTVETDLTVKLEQGTGAPFVINESEVAVEKGKTITLTVKGMEGETATWKSEDKAIATVSEDGVVTGMKAGTTTIIATSEARNVTATCKVTVKRENLILDMASVELFEGQSQTVKITGGWVNGGVESLTWESSDKSILEITQQNPMLVQFKALKTGSAKIIAKISSKKDESTVLTTTECSVLVKEMIPVEKIELTTSEGEQPGEETLKFNINGKKILKAKVFPENASIKDVEWISSNQDAFTIENGIVTAIGNGEAEITVSSKQGQNEVTSNPIKVSCEYQLERIVFSQPIYGYSKKMADDYGRITPKIKCFPTTPSSIEGTMDIKWDFNVPQNWTNSCLNDPTSSSYYDNSSNTRGINFCISLSPENWETNELYTFYEGEVPLKCTITYAGKKYTAECIINFQEKDLESSFELENEDKKTLLKSGETLQLKWKLDGEGMSSKLKSDEVSVKFISSDENIASVNKDGLITAKGNGIATITAYVSDGSYSEERQILVGDTWATDVVCKEDTVRVTLGEAVQLAATVNPKNATYPTVEWSKPTTDWTTNSGTTVGAADITDDGIFSTMYRSDMATTVNNIGKYDVKVSSFDGQASGQCVVYVLGLEPLQDLTLTSKGVDDEISIDVKDDIEEGILYTQFFDVGFVPSNATLAKALTTRFTITSQDKEILEIGTKKLGDTHEEGFTLKPKKQGTTQIIVSAKENDVKAVKTIRVTDSSYGILGVTLDASVMTVKAGEPLSIGYQVETVQDGVERDKTVYWESSDPSVATVDRETGLITPIKVGGTTTIRAITKFGNFTATCHLNVAEGDVKVSGVKLDKNALTLAPGENAQLYATITPADAANKKVTWISENNAVATVAEGLVTGVSAGSTIVRVTTEDGGYTAKCVVTVEKKEIPATGISLDKISVKLEKGKAIVLKATVIPANATNKQVIWLSSDEDIIAVDTTGIVEGLEEGKADVIAVTSDGKHEARCSVTVYDPAAKPEVIAKDSSAVVIFAQVEKAEKYRLQLYRYVGNTPVLDKEYVADHFGNIINGLKSSEPAPLASTGKVAVNIAGLRPDTKYSVKIVALDKSGNMISTVITDPFMTAQNPTANEEITSVQPDAFVANNELILENLAGCTCYVVDFSGRITKIYTVKSEHDRTQLQQEAGTYIITAVKDQEMYFSKKVVIR</sequence>
<dbReference type="InterPro" id="IPR045197">
    <property type="entry name" value="NUP210-like"/>
</dbReference>
<dbReference type="SUPFAM" id="SSF49373">
    <property type="entry name" value="Invasin/intimin cell-adhesion fragments"/>
    <property type="match status" value="6"/>
</dbReference>
<dbReference type="PANTHER" id="PTHR23019">
    <property type="entry name" value="NUCLEAR PORE MEMBRANE GLYCOPROTEIN GP210-RELATED"/>
    <property type="match status" value="1"/>
</dbReference>
<reference evidence="3 4" key="1">
    <citation type="journal article" date="2019" name="Nat. Med.">
        <title>A library of human gut bacterial isolates paired with longitudinal multiomics data enables mechanistic microbiome research.</title>
        <authorList>
            <person name="Poyet M."/>
            <person name="Groussin M."/>
            <person name="Gibbons S.M."/>
            <person name="Avila-Pacheco J."/>
            <person name="Jiang X."/>
            <person name="Kearney S.M."/>
            <person name="Perrotta A.R."/>
            <person name="Berdy B."/>
            <person name="Zhao S."/>
            <person name="Lieberman T.D."/>
            <person name="Swanson P.K."/>
            <person name="Smith M."/>
            <person name="Roesemann S."/>
            <person name="Alexander J.E."/>
            <person name="Rich S.A."/>
            <person name="Livny J."/>
            <person name="Vlamakis H."/>
            <person name="Clish C."/>
            <person name="Bullock K."/>
            <person name="Deik A."/>
            <person name="Scott J."/>
            <person name="Pierce K.A."/>
            <person name="Xavier R.J."/>
            <person name="Alm E.J."/>
        </authorList>
    </citation>
    <scope>NUCLEOTIDE SEQUENCE [LARGE SCALE GENOMIC DNA]</scope>
    <source>
        <strain evidence="3 4">BIOML-A9</strain>
    </source>
</reference>
<protein>
    <submittedName>
        <fullName evidence="3">DUF5074 domain-containing protein</fullName>
    </submittedName>
</protein>
<accession>A0A7K0GS62</accession>
<dbReference type="EMBL" id="WKMY01000002">
    <property type="protein sequence ID" value="MRY92763.1"/>
    <property type="molecule type" value="Genomic_DNA"/>
</dbReference>
<feature type="chain" id="PRO_5029840817" evidence="1">
    <location>
        <begin position="21"/>
        <end position="1678"/>
    </location>
</feature>
<feature type="domain" description="BIG2" evidence="2">
    <location>
        <begin position="1228"/>
        <end position="1310"/>
    </location>
</feature>
<feature type="domain" description="BIG2" evidence="2">
    <location>
        <begin position="527"/>
        <end position="600"/>
    </location>
</feature>
<evidence type="ECO:0000256" key="1">
    <source>
        <dbReference type="SAM" id="SignalP"/>
    </source>
</evidence>